<dbReference type="InterPro" id="IPR011528">
    <property type="entry name" value="NERD"/>
</dbReference>
<gene>
    <name evidence="3" type="ORF">B1207_14650</name>
</gene>
<keyword evidence="1" id="KW-1133">Transmembrane helix</keyword>
<keyword evidence="3" id="KW-0413">Isomerase</keyword>
<evidence type="ECO:0000313" key="4">
    <source>
        <dbReference type="Proteomes" id="UP000249458"/>
    </source>
</evidence>
<evidence type="ECO:0000313" key="3">
    <source>
        <dbReference type="EMBL" id="RAP34941.1"/>
    </source>
</evidence>
<keyword evidence="1" id="KW-0812">Transmembrane</keyword>
<keyword evidence="1" id="KW-0472">Membrane</keyword>
<comment type="caution">
    <text evidence="3">The sequence shown here is derived from an EMBL/GenBank/DDBJ whole genome shotgun (WGS) entry which is preliminary data.</text>
</comment>
<dbReference type="EMBL" id="MVJN01000013">
    <property type="protein sequence ID" value="RAP34941.1"/>
    <property type="molecule type" value="Genomic_DNA"/>
</dbReference>
<dbReference type="Proteomes" id="UP000249458">
    <property type="component" value="Unassembled WGS sequence"/>
</dbReference>
<dbReference type="GO" id="GO:0016853">
    <property type="term" value="F:isomerase activity"/>
    <property type="evidence" value="ECO:0007669"/>
    <property type="project" value="UniProtKB-KW"/>
</dbReference>
<reference evidence="3 4" key="1">
    <citation type="submission" date="2017-02" db="EMBL/GenBank/DDBJ databases">
        <title>Legionella quilivanii strain from human: case report and whole genome sequencing analysis.</title>
        <authorList>
            <person name="Lalancette C."/>
            <person name="Leduc J.-M."/>
            <person name="Levesque S."/>
            <person name="Fournier E."/>
            <person name="Saoud J."/>
            <person name="Faucher S.P."/>
            <person name="Bernard K."/>
            <person name="Martineau C."/>
            <person name="Longtin J."/>
        </authorList>
    </citation>
    <scope>NUCLEOTIDE SEQUENCE [LARGE SCALE GENOMIC DNA]</scope>
    <source>
        <strain evidence="3 4">ID143958</strain>
    </source>
</reference>
<feature type="domain" description="NERD" evidence="2">
    <location>
        <begin position="31"/>
        <end position="149"/>
    </location>
</feature>
<proteinExistence type="predicted"/>
<accession>A0A364LFT7</accession>
<dbReference type="Pfam" id="PF08378">
    <property type="entry name" value="NERD"/>
    <property type="match status" value="1"/>
</dbReference>
<protein>
    <submittedName>
        <fullName evidence="3">DNA topoisomerase I</fullName>
    </submittedName>
</protein>
<sequence>MVDVDIFIFLSVFFIGLVVGYAAGRYRQRNAENCGEARVRHRLTQYCQNKEAHVLSNITLRLEDGSTTQIDHILITPKGIFVIETKHYKGWIFAKENARSWSQSLYYDKFRFQNPLRQNYKHVKAIQKALDFIEPHHVHNIVVFSGKAVFKSAKPPNVFYIDELVPAIEQFTDGALSLNRVQFCVGRLEYMRLAITKKTDVEHQAHLSKRFGDSWNGRV</sequence>
<dbReference type="PROSITE" id="PS50965">
    <property type="entry name" value="NERD"/>
    <property type="match status" value="1"/>
</dbReference>
<evidence type="ECO:0000256" key="1">
    <source>
        <dbReference type="SAM" id="Phobius"/>
    </source>
</evidence>
<evidence type="ECO:0000259" key="2">
    <source>
        <dbReference type="PROSITE" id="PS50965"/>
    </source>
</evidence>
<feature type="transmembrane region" description="Helical" evidence="1">
    <location>
        <begin position="6"/>
        <end position="23"/>
    </location>
</feature>
<dbReference type="AlphaFoldDB" id="A0A364LFT7"/>
<name>A0A364LFT7_9GAMM</name>
<organism evidence="3 4">
    <name type="scientific">Legionella quinlivanii</name>
    <dbReference type="NCBI Taxonomy" id="45073"/>
    <lineage>
        <taxon>Bacteria</taxon>
        <taxon>Pseudomonadati</taxon>
        <taxon>Pseudomonadota</taxon>
        <taxon>Gammaproteobacteria</taxon>
        <taxon>Legionellales</taxon>
        <taxon>Legionellaceae</taxon>
        <taxon>Legionella</taxon>
    </lineage>
</organism>